<evidence type="ECO:0000313" key="4">
    <source>
        <dbReference type="Proteomes" id="UP000887575"/>
    </source>
</evidence>
<sequence length="381" mass="43743">MDQSTETSQPNSQLIKIDLEKDADGKQKILDTKIPRVAVAAVREVKGASGTRTEKVVLKKYDIEGFNVHQVDYKTILREFQNLQYLMHENIATMKDSFWSFSEKGTLNHVWIVTERMDFKLSDFFRTAAKKDDTPTPAPRDHRHLSSMLVQILHALDYLHQRGIMHRDVKPDNIGLSKQFDLKLFDFGVARPINDMKDLTEGASSPLYLPLEVQLVEQYDWGVDIWATGLVALDFLNHPFYPASVNSKPKIKQRILDVFGVPGNKYKEFFKDKLIHEKPRDGIFNAFLTTACTRLGPALGNLNEENFQDLLGKMLCINPRRTLARELLEHKYLKAVNAGRLKKAKEKANQCKNTLDDHESTQNERDKETLIKTLKNFSTQL</sequence>
<dbReference type="GO" id="GO:0005524">
    <property type="term" value="F:ATP binding"/>
    <property type="evidence" value="ECO:0007669"/>
    <property type="project" value="UniProtKB-KW"/>
</dbReference>
<dbReference type="PANTHER" id="PTHR24055">
    <property type="entry name" value="MITOGEN-ACTIVATED PROTEIN KINASE"/>
    <property type="match status" value="1"/>
</dbReference>
<protein>
    <recommendedName>
        <fullName evidence="3">Protein kinase domain-containing protein</fullName>
    </recommendedName>
</protein>
<dbReference type="InterPro" id="IPR011009">
    <property type="entry name" value="Kinase-like_dom_sf"/>
</dbReference>
<organism evidence="4 5">
    <name type="scientific">Mesorhabditis belari</name>
    <dbReference type="NCBI Taxonomy" id="2138241"/>
    <lineage>
        <taxon>Eukaryota</taxon>
        <taxon>Metazoa</taxon>
        <taxon>Ecdysozoa</taxon>
        <taxon>Nematoda</taxon>
        <taxon>Chromadorea</taxon>
        <taxon>Rhabditida</taxon>
        <taxon>Rhabditina</taxon>
        <taxon>Rhabditomorpha</taxon>
        <taxon>Rhabditoidea</taxon>
        <taxon>Rhabditidae</taxon>
        <taxon>Mesorhabditinae</taxon>
        <taxon>Mesorhabditis</taxon>
    </lineage>
</organism>
<dbReference type="AlphaFoldDB" id="A0AAF3FJ91"/>
<dbReference type="Gene3D" id="1.10.510.10">
    <property type="entry name" value="Transferase(Phosphotransferase) domain 1"/>
    <property type="match status" value="1"/>
</dbReference>
<accession>A0AAF3FJ91</accession>
<evidence type="ECO:0000256" key="1">
    <source>
        <dbReference type="ARBA" id="ARBA00022741"/>
    </source>
</evidence>
<dbReference type="SUPFAM" id="SSF56112">
    <property type="entry name" value="Protein kinase-like (PK-like)"/>
    <property type="match status" value="1"/>
</dbReference>
<dbReference type="InterPro" id="IPR000719">
    <property type="entry name" value="Prot_kinase_dom"/>
</dbReference>
<evidence type="ECO:0000313" key="5">
    <source>
        <dbReference type="WBParaSite" id="MBELARI_LOCUS7154"/>
    </source>
</evidence>
<keyword evidence="1" id="KW-0547">Nucleotide-binding</keyword>
<reference evidence="5" key="1">
    <citation type="submission" date="2024-02" db="UniProtKB">
        <authorList>
            <consortium name="WormBaseParasite"/>
        </authorList>
    </citation>
    <scope>IDENTIFICATION</scope>
</reference>
<keyword evidence="4" id="KW-1185">Reference proteome</keyword>
<dbReference type="GO" id="GO:0004672">
    <property type="term" value="F:protein kinase activity"/>
    <property type="evidence" value="ECO:0007669"/>
    <property type="project" value="InterPro"/>
</dbReference>
<dbReference type="WBParaSite" id="MBELARI_LOCUS7154">
    <property type="protein sequence ID" value="MBELARI_LOCUS7154"/>
    <property type="gene ID" value="MBELARI_LOCUS7154"/>
</dbReference>
<dbReference type="SMART" id="SM00220">
    <property type="entry name" value="S_TKc"/>
    <property type="match status" value="1"/>
</dbReference>
<dbReference type="Pfam" id="PF00069">
    <property type="entry name" value="Pkinase"/>
    <property type="match status" value="1"/>
</dbReference>
<evidence type="ECO:0000259" key="3">
    <source>
        <dbReference type="PROSITE" id="PS50011"/>
    </source>
</evidence>
<dbReference type="Proteomes" id="UP000887575">
    <property type="component" value="Unassembled WGS sequence"/>
</dbReference>
<dbReference type="InterPro" id="IPR050117">
    <property type="entry name" value="MAPK"/>
</dbReference>
<evidence type="ECO:0000256" key="2">
    <source>
        <dbReference type="ARBA" id="ARBA00022840"/>
    </source>
</evidence>
<dbReference type="Gene3D" id="3.30.200.20">
    <property type="entry name" value="Phosphorylase Kinase, domain 1"/>
    <property type="match status" value="1"/>
</dbReference>
<name>A0AAF3FJ91_9BILA</name>
<dbReference type="PROSITE" id="PS50011">
    <property type="entry name" value="PROTEIN_KINASE_DOM"/>
    <property type="match status" value="1"/>
</dbReference>
<feature type="domain" description="Protein kinase" evidence="3">
    <location>
        <begin position="28"/>
        <end position="333"/>
    </location>
</feature>
<proteinExistence type="predicted"/>
<keyword evidence="2" id="KW-0067">ATP-binding</keyword>